<dbReference type="PANTHER" id="PTHR34203">
    <property type="entry name" value="METHYLTRANSFERASE, FKBM FAMILY PROTEIN"/>
    <property type="match status" value="1"/>
</dbReference>
<dbReference type="Proteomes" id="UP001178507">
    <property type="component" value="Unassembled WGS sequence"/>
</dbReference>
<dbReference type="InterPro" id="IPR021150">
    <property type="entry name" value="Ubiq_cyt_c_chap"/>
</dbReference>
<evidence type="ECO:0000313" key="4">
    <source>
        <dbReference type="Proteomes" id="UP001178507"/>
    </source>
</evidence>
<feature type="domain" description="Methyltransferase FkbM" evidence="2">
    <location>
        <begin position="62"/>
        <end position="197"/>
    </location>
</feature>
<keyword evidence="4" id="KW-1185">Reference proteome</keyword>
<dbReference type="InterPro" id="IPR029063">
    <property type="entry name" value="SAM-dependent_MTases_sf"/>
</dbReference>
<dbReference type="InterPro" id="IPR052514">
    <property type="entry name" value="SAM-dependent_MTase"/>
</dbReference>
<dbReference type="AlphaFoldDB" id="A0AA36JHV2"/>
<evidence type="ECO:0008006" key="5">
    <source>
        <dbReference type="Google" id="ProtNLM"/>
    </source>
</evidence>
<gene>
    <name evidence="3" type="ORF">EVOR1521_LOCUS28038</name>
</gene>
<dbReference type="PANTHER" id="PTHR34203:SF13">
    <property type="entry name" value="EXPRESSED PROTEIN"/>
    <property type="match status" value="1"/>
</dbReference>
<sequence length="904" mass="101210">MFDVVVLRPWPAPHWLHVVSASAKDPATRELRTRKLRDCPLTLLTQWAFDEGCVEDFSVVIDIGMNLGWFTALAAAHGLQVVAFEPSAAKVKYMAKTLELNGWDKVQLRHGGLATEGGQLFVDETRWWEKRSASREAGEGKTEATALRLDDVVSSSAKVCLLKADCRGCETEAFRSGERLLQAGAVQVVQMEYDHSEASRTALETLQSMSPRPWQCILLPTGLSCSGGDLADQKSEALQELWDFVVANVQVDCRATKLQELAPDAHGYHTDLWLVHEDTMDRLRAHPSFVEASQRLSDAQTQRCDYSAEQAIEQGVCELLCYRFASLEEAKRACDARPTCSKVFAKQDGFELRGGMSQGIAQVDEEQHKAYDPSYDVRRDFDTAASVALGSGHKLMVLRHNPDAFKIAGIAYEYICHLHDEKAPATKAQGFLQALVFSGGLLGVDMKVELYYHKMANRQKAAVKRLLLAVCAWLDTTSRWLLPAADFEKLELHPDEVLRQLAFASYTVNAADLERRVASSEGASKFRAVDQGRSLCGLPLDTGLYADKAGALIVIENPENSLMTFVHCCGWEVRVSNVKMKTKKVMFGVFHTPDGDGRQERSKWSRKAVVAWRPGVCYKVWQETHDETQEQLKKVGDLCVRLEGQDPASSGGMRWELIYQRLEDGPFALQSLDVIPQMGEIMKLGLPFGTPEGQRSHGATGTWGSFTALSRDVEHGPLHNTKAVPREGAYFRMLQQTYWLALHVWLVHSKQHMLQEHEGVFGSAICALITRRVFEWAWLIVRLWLRQEDVPAMSIPTELEHFMEYVFGFCAALDEAFLQEAPDGSAKAVTLEDSVLADGKVGLLPCVKQVLWTNVYFGACEHDHPELEELAVYLVRQRIALESLPRTAFFTGRMAWADFPKRPE</sequence>
<dbReference type="NCBIfam" id="TIGR01444">
    <property type="entry name" value="fkbM_fam"/>
    <property type="match status" value="1"/>
</dbReference>
<dbReference type="SUPFAM" id="SSF53335">
    <property type="entry name" value="S-adenosyl-L-methionine-dependent methyltransferases"/>
    <property type="match status" value="1"/>
</dbReference>
<dbReference type="Gene3D" id="3.40.50.150">
    <property type="entry name" value="Vaccinia Virus protein VP39"/>
    <property type="match status" value="1"/>
</dbReference>
<organism evidence="3 4">
    <name type="scientific">Effrenium voratum</name>
    <dbReference type="NCBI Taxonomy" id="2562239"/>
    <lineage>
        <taxon>Eukaryota</taxon>
        <taxon>Sar</taxon>
        <taxon>Alveolata</taxon>
        <taxon>Dinophyceae</taxon>
        <taxon>Suessiales</taxon>
        <taxon>Symbiodiniaceae</taxon>
        <taxon>Effrenium</taxon>
    </lineage>
</organism>
<dbReference type="Pfam" id="PF05050">
    <property type="entry name" value="Methyltransf_21"/>
    <property type="match status" value="1"/>
</dbReference>
<protein>
    <recommendedName>
        <fullName evidence="5">Methyltransferase FkbM domain-containing protein</fullName>
    </recommendedName>
</protein>
<feature type="domain" description="Ubiquinol-cytochrome c chaperone" evidence="1">
    <location>
        <begin position="737"/>
        <end position="823"/>
    </location>
</feature>
<evidence type="ECO:0000313" key="3">
    <source>
        <dbReference type="EMBL" id="CAJ1405959.1"/>
    </source>
</evidence>
<evidence type="ECO:0000259" key="1">
    <source>
        <dbReference type="Pfam" id="PF03981"/>
    </source>
</evidence>
<dbReference type="InterPro" id="IPR006342">
    <property type="entry name" value="FkbM_mtfrase"/>
</dbReference>
<accession>A0AA36JHV2</accession>
<proteinExistence type="predicted"/>
<reference evidence="3" key="1">
    <citation type="submission" date="2023-08" db="EMBL/GenBank/DDBJ databases">
        <authorList>
            <person name="Chen Y."/>
            <person name="Shah S."/>
            <person name="Dougan E. K."/>
            <person name="Thang M."/>
            <person name="Chan C."/>
        </authorList>
    </citation>
    <scope>NUCLEOTIDE SEQUENCE</scope>
</reference>
<dbReference type="Pfam" id="PF03981">
    <property type="entry name" value="Ubiq_cyt_C_chap"/>
    <property type="match status" value="1"/>
</dbReference>
<dbReference type="EMBL" id="CAUJNA010003610">
    <property type="protein sequence ID" value="CAJ1405959.1"/>
    <property type="molecule type" value="Genomic_DNA"/>
</dbReference>
<name>A0AA36JHV2_9DINO</name>
<comment type="caution">
    <text evidence="3">The sequence shown here is derived from an EMBL/GenBank/DDBJ whole genome shotgun (WGS) entry which is preliminary data.</text>
</comment>
<evidence type="ECO:0000259" key="2">
    <source>
        <dbReference type="Pfam" id="PF05050"/>
    </source>
</evidence>